<dbReference type="GO" id="GO:0000776">
    <property type="term" value="C:kinetochore"/>
    <property type="evidence" value="ECO:0007669"/>
    <property type="project" value="UniProtKB-KW"/>
</dbReference>
<sequence length="76" mass="8590">MKRSCPRARVRAVVKRYQTNAKLSKNAELVVFLSYMLFLKRLAAASCVEAQQDRQKTVTGQHVKKVLKNVLKASKG</sequence>
<dbReference type="KEGG" id="bfo:118410503"/>
<accession>A0A9J7MHZ1</accession>
<protein>
    <submittedName>
        <fullName evidence="9">Centromere protein W-like</fullName>
    </submittedName>
</protein>
<evidence type="ECO:0000256" key="4">
    <source>
        <dbReference type="ARBA" id="ARBA00022838"/>
    </source>
</evidence>
<evidence type="ECO:0000256" key="5">
    <source>
        <dbReference type="ARBA" id="ARBA00023242"/>
    </source>
</evidence>
<dbReference type="GO" id="GO:0000278">
    <property type="term" value="P:mitotic cell cycle"/>
    <property type="evidence" value="ECO:0007669"/>
    <property type="project" value="InterPro"/>
</dbReference>
<dbReference type="CDD" id="cd13732">
    <property type="entry name" value="HFD_CENP-W"/>
    <property type="match status" value="1"/>
</dbReference>
<comment type="subcellular location">
    <subcellularLocation>
        <location evidence="2">Chromosome</location>
        <location evidence="2">Centromere</location>
        <location evidence="2">Kinetochore</location>
    </subcellularLocation>
    <subcellularLocation>
        <location evidence="1">Nucleus</location>
    </subcellularLocation>
</comment>
<keyword evidence="5" id="KW-0539">Nucleus</keyword>
<dbReference type="RefSeq" id="XP_035668135.1">
    <property type="nucleotide sequence ID" value="XM_035812242.1"/>
</dbReference>
<proteinExistence type="inferred from homology"/>
<dbReference type="InterPro" id="IPR052484">
    <property type="entry name" value="CENP-W/WIP1"/>
</dbReference>
<gene>
    <name evidence="9" type="primary">LOC118410503</name>
</gene>
<dbReference type="OMA" id="KAIQADH"/>
<organism evidence="8 9">
    <name type="scientific">Branchiostoma floridae</name>
    <name type="common">Florida lancelet</name>
    <name type="synonym">Amphioxus</name>
    <dbReference type="NCBI Taxonomy" id="7739"/>
    <lineage>
        <taxon>Eukaryota</taxon>
        <taxon>Metazoa</taxon>
        <taxon>Chordata</taxon>
        <taxon>Cephalochordata</taxon>
        <taxon>Leptocardii</taxon>
        <taxon>Amphioxiformes</taxon>
        <taxon>Branchiostomatidae</taxon>
        <taxon>Branchiostoma</taxon>
    </lineage>
</organism>
<dbReference type="GO" id="GO:0046982">
    <property type="term" value="F:protein heterodimerization activity"/>
    <property type="evidence" value="ECO:0007669"/>
    <property type="project" value="InterPro"/>
</dbReference>
<dbReference type="Pfam" id="PF15510">
    <property type="entry name" value="CENP-W"/>
    <property type="match status" value="1"/>
</dbReference>
<dbReference type="InterPro" id="IPR009072">
    <property type="entry name" value="Histone-fold"/>
</dbReference>
<dbReference type="PANTHER" id="PTHR34832:SF1">
    <property type="entry name" value="CENTROMERE PROTEIN W"/>
    <property type="match status" value="1"/>
</dbReference>
<dbReference type="AlphaFoldDB" id="A0A9J7MHZ1"/>
<dbReference type="GO" id="GO:0005634">
    <property type="term" value="C:nucleus"/>
    <property type="evidence" value="ECO:0007669"/>
    <property type="project" value="UniProtKB-SubCell"/>
</dbReference>
<evidence type="ECO:0000256" key="2">
    <source>
        <dbReference type="ARBA" id="ARBA00004629"/>
    </source>
</evidence>
<dbReference type="GeneID" id="118410503"/>
<evidence type="ECO:0000313" key="9">
    <source>
        <dbReference type="RefSeq" id="XP_035668135.1"/>
    </source>
</evidence>
<dbReference type="InterPro" id="IPR028847">
    <property type="entry name" value="CENP-W"/>
</dbReference>
<keyword evidence="3" id="KW-0158">Chromosome</keyword>
<keyword evidence="4" id="KW-0995">Kinetochore</keyword>
<evidence type="ECO:0000256" key="1">
    <source>
        <dbReference type="ARBA" id="ARBA00004123"/>
    </source>
</evidence>
<dbReference type="SUPFAM" id="SSF47113">
    <property type="entry name" value="Histone-fold"/>
    <property type="match status" value="1"/>
</dbReference>
<evidence type="ECO:0000313" key="8">
    <source>
        <dbReference type="Proteomes" id="UP000001554"/>
    </source>
</evidence>
<dbReference type="GO" id="GO:0003677">
    <property type="term" value="F:DNA binding"/>
    <property type="evidence" value="ECO:0007669"/>
    <property type="project" value="InterPro"/>
</dbReference>
<name>A0A9J7MHZ1_BRAFL</name>
<reference evidence="9" key="2">
    <citation type="submission" date="2025-08" db="UniProtKB">
        <authorList>
            <consortium name="RefSeq"/>
        </authorList>
    </citation>
    <scope>IDENTIFICATION</scope>
    <source>
        <strain evidence="9">S238N-H82</strain>
        <tissue evidence="9">Testes</tissue>
    </source>
</reference>
<dbReference type="Gene3D" id="1.10.20.10">
    <property type="entry name" value="Histone, subunit A"/>
    <property type="match status" value="1"/>
</dbReference>
<evidence type="ECO:0000256" key="6">
    <source>
        <dbReference type="ARBA" id="ARBA00023328"/>
    </source>
</evidence>
<dbReference type="GO" id="GO:0051382">
    <property type="term" value="P:kinetochore assembly"/>
    <property type="evidence" value="ECO:0007669"/>
    <property type="project" value="InterPro"/>
</dbReference>
<dbReference type="PANTHER" id="PTHR34832">
    <property type="entry name" value="CENTROMERE PROTEIN W"/>
    <property type="match status" value="1"/>
</dbReference>
<evidence type="ECO:0000256" key="3">
    <source>
        <dbReference type="ARBA" id="ARBA00022454"/>
    </source>
</evidence>
<comment type="similarity">
    <text evidence="7">Belongs to the CENP-W/WIP1 family.</text>
</comment>
<evidence type="ECO:0000256" key="7">
    <source>
        <dbReference type="ARBA" id="ARBA00038432"/>
    </source>
</evidence>
<keyword evidence="6" id="KW-0137">Centromere</keyword>
<dbReference type="OrthoDB" id="2543597at2759"/>
<dbReference type="Proteomes" id="UP000001554">
    <property type="component" value="Chromosome 2"/>
</dbReference>
<reference evidence="8" key="1">
    <citation type="journal article" date="2020" name="Nat. Ecol. Evol.">
        <title>Deeply conserved synteny resolves early events in vertebrate evolution.</title>
        <authorList>
            <person name="Simakov O."/>
            <person name="Marletaz F."/>
            <person name="Yue J.X."/>
            <person name="O'Connell B."/>
            <person name="Jenkins J."/>
            <person name="Brandt A."/>
            <person name="Calef R."/>
            <person name="Tung C.H."/>
            <person name="Huang T.K."/>
            <person name="Schmutz J."/>
            <person name="Satoh N."/>
            <person name="Yu J.K."/>
            <person name="Putnam N.H."/>
            <person name="Green R.E."/>
            <person name="Rokhsar D.S."/>
        </authorList>
    </citation>
    <scope>NUCLEOTIDE SEQUENCE [LARGE SCALE GENOMIC DNA]</scope>
    <source>
        <strain evidence="8">S238N-H82</strain>
    </source>
</reference>
<keyword evidence="8" id="KW-1185">Reference proteome</keyword>